<sequence>MCINNLFNFTFIYLFIFII</sequence>
<dbReference type="AlphaFoldDB" id="A0A2P2Q2F5"/>
<evidence type="ECO:0000313" key="1">
    <source>
        <dbReference type="EMBL" id="MBX61151.1"/>
    </source>
</evidence>
<protein>
    <submittedName>
        <fullName evidence="1">Uncharacterized protein</fullName>
    </submittedName>
</protein>
<organism evidence="1">
    <name type="scientific">Rhizophora mucronata</name>
    <name type="common">Asiatic mangrove</name>
    <dbReference type="NCBI Taxonomy" id="61149"/>
    <lineage>
        <taxon>Eukaryota</taxon>
        <taxon>Viridiplantae</taxon>
        <taxon>Streptophyta</taxon>
        <taxon>Embryophyta</taxon>
        <taxon>Tracheophyta</taxon>
        <taxon>Spermatophyta</taxon>
        <taxon>Magnoliopsida</taxon>
        <taxon>eudicotyledons</taxon>
        <taxon>Gunneridae</taxon>
        <taxon>Pentapetalae</taxon>
        <taxon>rosids</taxon>
        <taxon>fabids</taxon>
        <taxon>Malpighiales</taxon>
        <taxon>Rhizophoraceae</taxon>
        <taxon>Rhizophora</taxon>
    </lineage>
</organism>
<dbReference type="EMBL" id="GGEC01080667">
    <property type="protein sequence ID" value="MBX61151.1"/>
    <property type="molecule type" value="Transcribed_RNA"/>
</dbReference>
<proteinExistence type="predicted"/>
<name>A0A2P2Q2F5_RHIMU</name>
<accession>A0A2P2Q2F5</accession>
<reference evidence="1" key="1">
    <citation type="submission" date="2018-02" db="EMBL/GenBank/DDBJ databases">
        <title>Rhizophora mucronata_Transcriptome.</title>
        <authorList>
            <person name="Meera S.P."/>
            <person name="Sreeshan A."/>
            <person name="Augustine A."/>
        </authorList>
    </citation>
    <scope>NUCLEOTIDE SEQUENCE</scope>
    <source>
        <tissue evidence="1">Leaf</tissue>
    </source>
</reference>